<sequence length="279" mass="31037">MTILFNDQLIARDEARVDVEDRGYQFGDGVYEVIRVYGGHPFCLGEHLDRLERSAREIRMPLPYSREKTEQLLLQLIETNQLKDGYLYVQITRGAAPRDHAFPSKSEPVLTAYGVESQRPTDLMKNGIRAITQEDIRWLRCDIKSLNLLGAVLAKQAAVDAGAQEAILHRNGTVTEGSATNVFIVKDGTLWTHPANHLILHGITRAVTLKLAEKEGIPVREEAFSLEDLRSADEVFITSTTKEIVPVVEVDGVPVGTGQPGLVTRKLQQAFEQRIGVTV</sequence>
<dbReference type="InterPro" id="IPR043131">
    <property type="entry name" value="BCAT-like_N"/>
</dbReference>
<keyword evidence="8 11" id="KW-0663">Pyridoxal phosphate</keyword>
<name>A0A8D5ZNM2_9BACL</name>
<dbReference type="InterPro" id="IPR036038">
    <property type="entry name" value="Aminotransferase-like"/>
</dbReference>
<dbReference type="RefSeq" id="WP_212774719.1">
    <property type="nucleotide sequence ID" value="NZ_AP024601.1"/>
</dbReference>
<comment type="cofactor">
    <cofactor evidence="1 11">
        <name>pyridoxal 5'-phosphate</name>
        <dbReference type="ChEBI" id="CHEBI:597326"/>
    </cofactor>
</comment>
<dbReference type="GO" id="GO:0005829">
    <property type="term" value="C:cytosol"/>
    <property type="evidence" value="ECO:0007669"/>
    <property type="project" value="TreeGrafter"/>
</dbReference>
<dbReference type="CDD" id="cd01558">
    <property type="entry name" value="D-AAT_like"/>
    <property type="match status" value="1"/>
</dbReference>
<evidence type="ECO:0000256" key="6">
    <source>
        <dbReference type="ARBA" id="ARBA00022576"/>
    </source>
</evidence>
<dbReference type="NCBIfam" id="TIGR01121">
    <property type="entry name" value="D_amino_aminoT"/>
    <property type="match status" value="1"/>
</dbReference>
<dbReference type="Proteomes" id="UP000677436">
    <property type="component" value="Chromosome"/>
</dbReference>
<dbReference type="Pfam" id="PF01063">
    <property type="entry name" value="Aminotran_4"/>
    <property type="match status" value="1"/>
</dbReference>
<dbReference type="FunFam" id="3.20.10.10:FF:000002">
    <property type="entry name" value="D-alanine aminotransferase"/>
    <property type="match status" value="1"/>
</dbReference>
<accession>A0A8D5ZNM2</accession>
<evidence type="ECO:0000256" key="2">
    <source>
        <dbReference type="ARBA" id="ARBA00009320"/>
    </source>
</evidence>
<dbReference type="GO" id="GO:0008652">
    <property type="term" value="P:amino acid biosynthetic process"/>
    <property type="evidence" value="ECO:0007669"/>
    <property type="project" value="UniProtKB-ARBA"/>
</dbReference>
<evidence type="ECO:0000256" key="12">
    <source>
        <dbReference type="RuleBase" id="RU004520"/>
    </source>
</evidence>
<evidence type="ECO:0000313" key="14">
    <source>
        <dbReference type="Proteomes" id="UP000677436"/>
    </source>
</evidence>
<dbReference type="NCBIfam" id="NF005209">
    <property type="entry name" value="PRK06680.1"/>
    <property type="match status" value="1"/>
</dbReference>
<dbReference type="InterPro" id="IPR018300">
    <property type="entry name" value="Aminotrans_IV_CS"/>
</dbReference>
<dbReference type="InterPro" id="IPR050571">
    <property type="entry name" value="Class-IV_PLP-Dep_Aminotrnsfr"/>
</dbReference>
<dbReference type="GO" id="GO:0046394">
    <property type="term" value="P:carboxylic acid biosynthetic process"/>
    <property type="evidence" value="ECO:0007669"/>
    <property type="project" value="UniProtKB-ARBA"/>
</dbReference>
<proteinExistence type="inferred from homology"/>
<dbReference type="EC" id="2.6.1.21" evidence="4 12"/>
<dbReference type="InterPro" id="IPR005784">
    <property type="entry name" value="D_amino_transT"/>
</dbReference>
<dbReference type="EMBL" id="AP024601">
    <property type="protein sequence ID" value="BCU81498.1"/>
    <property type="molecule type" value="Genomic_DNA"/>
</dbReference>
<dbReference type="PROSITE" id="PS00770">
    <property type="entry name" value="AA_TRANSFER_CLASS_4"/>
    <property type="match status" value="1"/>
</dbReference>
<dbReference type="Gene3D" id="3.20.10.10">
    <property type="entry name" value="D-amino Acid Aminotransferase, subunit A, domain 2"/>
    <property type="match status" value="1"/>
</dbReference>
<reference evidence="13" key="1">
    <citation type="journal article" date="2013" name="Int. J. Syst. Evol. Microbiol.">
        <title>Polycladomyces abyssicola gen. nov., sp. nov., a thermophilic filamentous bacterium isolated from hemipelagic sediment.</title>
        <authorList>
            <person name="Tsubouchi T."/>
            <person name="Shimane Y."/>
            <person name="Mori K."/>
            <person name="Usui K."/>
            <person name="Hiraki T."/>
            <person name="Tame A."/>
            <person name="Uematsu K."/>
            <person name="Maruyama T."/>
            <person name="Hatada Y."/>
        </authorList>
    </citation>
    <scope>NUCLEOTIDE SEQUENCE</scope>
    <source>
        <strain evidence="13">JIR-001</strain>
    </source>
</reference>
<dbReference type="FunFam" id="3.30.470.10:FF:000009">
    <property type="entry name" value="D-alanine aminotransferase"/>
    <property type="match status" value="1"/>
</dbReference>
<comment type="subunit">
    <text evidence="3">Homodimer.</text>
</comment>
<evidence type="ECO:0000256" key="4">
    <source>
        <dbReference type="ARBA" id="ARBA00012874"/>
    </source>
</evidence>
<evidence type="ECO:0000256" key="10">
    <source>
        <dbReference type="RuleBase" id="RU004106"/>
    </source>
</evidence>
<evidence type="ECO:0000256" key="8">
    <source>
        <dbReference type="ARBA" id="ARBA00022898"/>
    </source>
</evidence>
<dbReference type="GO" id="GO:0047810">
    <property type="term" value="F:D-alanine-2-oxoglutarate aminotransferase activity"/>
    <property type="evidence" value="ECO:0007669"/>
    <property type="project" value="UniProtKB-EC"/>
</dbReference>
<evidence type="ECO:0000256" key="5">
    <source>
        <dbReference type="ARBA" id="ARBA00021779"/>
    </source>
</evidence>
<gene>
    <name evidence="13" type="primary">dat</name>
    <name evidence="13" type="ORF">JIR001_12810</name>
</gene>
<dbReference type="Gene3D" id="3.30.470.10">
    <property type="match status" value="1"/>
</dbReference>
<organism evidence="13 14">
    <name type="scientific">Polycladomyces abyssicola</name>
    <dbReference type="NCBI Taxonomy" id="1125966"/>
    <lineage>
        <taxon>Bacteria</taxon>
        <taxon>Bacillati</taxon>
        <taxon>Bacillota</taxon>
        <taxon>Bacilli</taxon>
        <taxon>Bacillales</taxon>
        <taxon>Thermoactinomycetaceae</taxon>
        <taxon>Polycladomyces</taxon>
    </lineage>
</organism>
<dbReference type="AlphaFoldDB" id="A0A8D5ZNM2"/>
<comment type="similarity">
    <text evidence="2 10">Belongs to the class-IV pyridoxal-phosphate-dependent aminotransferase family.</text>
</comment>
<dbReference type="PANTHER" id="PTHR42743:SF10">
    <property type="entry name" value="D-ALANINE AMINOTRANSFERASE"/>
    <property type="match status" value="1"/>
</dbReference>
<evidence type="ECO:0000313" key="13">
    <source>
        <dbReference type="EMBL" id="BCU81498.1"/>
    </source>
</evidence>
<evidence type="ECO:0000256" key="3">
    <source>
        <dbReference type="ARBA" id="ARBA00011738"/>
    </source>
</evidence>
<dbReference type="SUPFAM" id="SSF56752">
    <property type="entry name" value="D-aminoacid aminotransferase-like PLP-dependent enzymes"/>
    <property type="match status" value="1"/>
</dbReference>
<keyword evidence="7" id="KW-0808">Transferase</keyword>
<protein>
    <recommendedName>
        <fullName evidence="5 12">D-alanine aminotransferase</fullName>
        <ecNumber evidence="4 12">2.6.1.21</ecNumber>
    </recommendedName>
</protein>
<evidence type="ECO:0000256" key="9">
    <source>
        <dbReference type="ARBA" id="ARBA00047911"/>
    </source>
</evidence>
<dbReference type="KEGG" id="pabs:JIR001_12810"/>
<dbReference type="InterPro" id="IPR043132">
    <property type="entry name" value="BCAT-like_C"/>
</dbReference>
<dbReference type="GO" id="GO:0046416">
    <property type="term" value="P:D-amino acid metabolic process"/>
    <property type="evidence" value="ECO:0007669"/>
    <property type="project" value="InterPro"/>
</dbReference>
<keyword evidence="14" id="KW-1185">Reference proteome</keyword>
<evidence type="ECO:0000256" key="11">
    <source>
        <dbReference type="RuleBase" id="RU004516"/>
    </source>
</evidence>
<keyword evidence="6 13" id="KW-0032">Aminotransferase</keyword>
<evidence type="ECO:0000256" key="7">
    <source>
        <dbReference type="ARBA" id="ARBA00022679"/>
    </source>
</evidence>
<comment type="function">
    <text evidence="12">Acts on the D-isomers of alanine, leucine, aspartate, glutamate, aminobutyrate, norvaline and asparagine. The enzyme transfers an amino group from a substrate D-amino acid to the pyridoxal phosphate cofactor to form pyridoxamine and an alpha-keto acid in the first half-reaction.</text>
</comment>
<dbReference type="GO" id="GO:0030170">
    <property type="term" value="F:pyridoxal phosphate binding"/>
    <property type="evidence" value="ECO:0007669"/>
    <property type="project" value="InterPro"/>
</dbReference>
<evidence type="ECO:0000256" key="1">
    <source>
        <dbReference type="ARBA" id="ARBA00001933"/>
    </source>
</evidence>
<comment type="catalytic activity">
    <reaction evidence="9 12">
        <text>D-alanine + 2-oxoglutarate = D-glutamate + pyruvate</text>
        <dbReference type="Rhea" id="RHEA:15869"/>
        <dbReference type="ChEBI" id="CHEBI:15361"/>
        <dbReference type="ChEBI" id="CHEBI:16810"/>
        <dbReference type="ChEBI" id="CHEBI:29986"/>
        <dbReference type="ChEBI" id="CHEBI:57416"/>
        <dbReference type="EC" id="2.6.1.21"/>
    </reaction>
</comment>
<dbReference type="PANTHER" id="PTHR42743">
    <property type="entry name" value="AMINO-ACID AMINOTRANSFERASE"/>
    <property type="match status" value="1"/>
</dbReference>
<dbReference type="InterPro" id="IPR001544">
    <property type="entry name" value="Aminotrans_IV"/>
</dbReference>
<reference evidence="13" key="2">
    <citation type="journal article" date="2021" name="Microbiol. Resour. Announc.">
        <title>Complete Genome Sequence of Polycladomyces abyssicola JIR-001T, Isolated from Hemipelagic Sediment in Deep Seawater.</title>
        <authorList>
            <person name="Tsubouchi T."/>
            <person name="Kaneko Y."/>
        </authorList>
    </citation>
    <scope>NUCLEOTIDE SEQUENCE</scope>
    <source>
        <strain evidence="13">JIR-001</strain>
    </source>
</reference>